<reference evidence="1 2" key="1">
    <citation type="journal article" date="2016" name="Nat. Commun.">
        <title>Thousands of microbial genomes shed light on interconnected biogeochemical processes in an aquifer system.</title>
        <authorList>
            <person name="Anantharaman K."/>
            <person name="Brown C.T."/>
            <person name="Hug L.A."/>
            <person name="Sharon I."/>
            <person name="Castelle C.J."/>
            <person name="Probst A.J."/>
            <person name="Thomas B.C."/>
            <person name="Singh A."/>
            <person name="Wilkins M.J."/>
            <person name="Karaoz U."/>
            <person name="Brodie E.L."/>
            <person name="Williams K.H."/>
            <person name="Hubbard S.S."/>
            <person name="Banfield J.F."/>
        </authorList>
    </citation>
    <scope>NUCLEOTIDE SEQUENCE [LARGE SCALE GENOMIC DNA]</scope>
</reference>
<name>A0A1F7FGH2_UNCRA</name>
<dbReference type="EMBL" id="MFYX01000047">
    <property type="protein sequence ID" value="OGK05809.1"/>
    <property type="molecule type" value="Genomic_DNA"/>
</dbReference>
<proteinExistence type="predicted"/>
<comment type="caution">
    <text evidence="1">The sequence shown here is derived from an EMBL/GenBank/DDBJ whole genome shotgun (WGS) entry which is preliminary data.</text>
</comment>
<evidence type="ECO:0000313" key="1">
    <source>
        <dbReference type="EMBL" id="OGK05809.1"/>
    </source>
</evidence>
<accession>A0A1F7FGH2</accession>
<evidence type="ECO:0000313" key="2">
    <source>
        <dbReference type="Proteomes" id="UP000179243"/>
    </source>
</evidence>
<organism evidence="1 2">
    <name type="scientific">Candidatus Raymondbacteria bacterium RIFOXYD12_FULL_49_13</name>
    <dbReference type="NCBI Taxonomy" id="1817890"/>
    <lineage>
        <taxon>Bacteria</taxon>
        <taxon>Raymondiibacteriota</taxon>
    </lineage>
</organism>
<dbReference type="Proteomes" id="UP000179243">
    <property type="component" value="Unassembled WGS sequence"/>
</dbReference>
<protein>
    <submittedName>
        <fullName evidence="1">Uncharacterized protein</fullName>
    </submittedName>
</protein>
<gene>
    <name evidence="1" type="ORF">A2519_01840</name>
</gene>
<dbReference type="AlphaFoldDB" id="A0A1F7FGH2"/>
<sequence>MAHAAGNTLDIVLDGGLGKALELEMIDKLTADCGHGDLLFVGLMGYTKRMSADTERGMRPMAVG</sequence>